<evidence type="ECO:0000313" key="2">
    <source>
        <dbReference type="EMBL" id="RWY53781.1"/>
    </source>
</evidence>
<dbReference type="Proteomes" id="UP000286701">
    <property type="component" value="Unassembled WGS sequence"/>
</dbReference>
<keyword evidence="1" id="KW-0732">Signal</keyword>
<evidence type="ECO:0000313" key="3">
    <source>
        <dbReference type="Proteomes" id="UP000286701"/>
    </source>
</evidence>
<comment type="caution">
    <text evidence="2">The sequence shown here is derived from an EMBL/GenBank/DDBJ whole genome shotgun (WGS) entry which is preliminary data.</text>
</comment>
<proteinExistence type="predicted"/>
<sequence length="537" mass="60280">MKRLLLLAVAFVFSTLIISAQETVQDLSKKAGKGFLLSAVNADGTYTITYKIPGDKKKNEIFYETYQFDNNLKFVKNEEISEPKVSAEDMPDKTVSGFYASVGGCSSFDILSMKLKFTKYSDLKTWDYRKQRYVFKKGITSEVIKPKNGNDKYYGFAAFNSTVDESLFVLAGLDSKAHKDGLDFFVLGVNSDLEITTKPVDVSGSQSLVYSHQLDNGDVVLVFAPQKGESDITTYTYLKYSDKGEVKNKVIFKSPSPNLLIQDVSEDNGSVFFCATSTKSKEAYGEVFENYAASIVNPCFTEGKNKLDFKWQKKSGEKMESFHLLKFTDSKLDFASTAAISDFKAKFRTAPGDKGAEPYKGGKFTVQQFKVTPQGEYLIAGQLNDHTNLGLGNPVNTYEDVICLHFDQAGQLKAQYGVGKLNNDKKSEIFPMVQKFVLSKDGQSLYWMIMEVKGFKGYEDFFAAYAGNATYFPRYYPRIAKFNLPNSSLGAFSVLGNEKFYVTKSFTPIANKGENSYVFIGSDEDYKKLWVTKYMFQ</sequence>
<name>A0A3S3VHX5_9SPHI</name>
<feature type="chain" id="PRO_5018534502" evidence="1">
    <location>
        <begin position="21"/>
        <end position="537"/>
    </location>
</feature>
<dbReference type="AlphaFoldDB" id="A0A3S3VHX5"/>
<dbReference type="RefSeq" id="WP_128533214.1">
    <property type="nucleotide sequence ID" value="NZ_SBIW01000003.1"/>
</dbReference>
<reference evidence="2 3" key="1">
    <citation type="submission" date="2019-01" db="EMBL/GenBank/DDBJ databases">
        <title>Mucilaginibacter antarcticum sp. nov., isolated from antarctic soil.</title>
        <authorList>
            <person name="Yan Y.-Q."/>
            <person name="Du Z.-J."/>
        </authorList>
    </citation>
    <scope>NUCLEOTIDE SEQUENCE [LARGE SCALE GENOMIC DNA]</scope>
    <source>
        <strain evidence="2 3">F01003</strain>
    </source>
</reference>
<organism evidence="2 3">
    <name type="scientific">Mucilaginibacter gilvus</name>
    <dbReference type="NCBI Taxonomy" id="2305909"/>
    <lineage>
        <taxon>Bacteria</taxon>
        <taxon>Pseudomonadati</taxon>
        <taxon>Bacteroidota</taxon>
        <taxon>Sphingobacteriia</taxon>
        <taxon>Sphingobacteriales</taxon>
        <taxon>Sphingobacteriaceae</taxon>
        <taxon>Mucilaginibacter</taxon>
    </lineage>
</organism>
<evidence type="ECO:0000256" key="1">
    <source>
        <dbReference type="SAM" id="SignalP"/>
    </source>
</evidence>
<feature type="signal peptide" evidence="1">
    <location>
        <begin position="1"/>
        <end position="20"/>
    </location>
</feature>
<keyword evidence="3" id="KW-1185">Reference proteome</keyword>
<protein>
    <submittedName>
        <fullName evidence="2">Uncharacterized protein</fullName>
    </submittedName>
</protein>
<dbReference type="EMBL" id="SBIW01000003">
    <property type="protein sequence ID" value="RWY53781.1"/>
    <property type="molecule type" value="Genomic_DNA"/>
</dbReference>
<dbReference type="OrthoDB" id="1297882at2"/>
<accession>A0A3S3VHX5</accession>
<gene>
    <name evidence="2" type="ORF">EPL05_06840</name>
</gene>